<comment type="caution">
    <text evidence="2">The sequence shown here is derived from an EMBL/GenBank/DDBJ whole genome shotgun (WGS) entry which is preliminary data.</text>
</comment>
<dbReference type="Pfam" id="PF13483">
    <property type="entry name" value="Lactamase_B_3"/>
    <property type="match status" value="1"/>
</dbReference>
<dbReference type="RefSeq" id="WP_048698207.1">
    <property type="nucleotide sequence ID" value="NZ_CAXSMB010000007.1"/>
</dbReference>
<dbReference type="Gene3D" id="3.60.15.10">
    <property type="entry name" value="Ribonuclease Z/Hydroxyacylglutathione hydrolase-like"/>
    <property type="match status" value="1"/>
</dbReference>
<dbReference type="SMART" id="SM00849">
    <property type="entry name" value="Lactamase_B"/>
    <property type="match status" value="1"/>
</dbReference>
<evidence type="ECO:0000313" key="3">
    <source>
        <dbReference type="Proteomes" id="UP000283616"/>
    </source>
</evidence>
<dbReference type="GO" id="GO:0016787">
    <property type="term" value="F:hydrolase activity"/>
    <property type="evidence" value="ECO:0007669"/>
    <property type="project" value="UniProtKB-KW"/>
</dbReference>
<dbReference type="EMBL" id="QROV01000010">
    <property type="protein sequence ID" value="RHL59624.1"/>
    <property type="molecule type" value="Genomic_DNA"/>
</dbReference>
<reference evidence="2 3" key="1">
    <citation type="submission" date="2018-08" db="EMBL/GenBank/DDBJ databases">
        <title>A genome reference for cultivated species of the human gut microbiota.</title>
        <authorList>
            <person name="Zou Y."/>
            <person name="Xue W."/>
            <person name="Luo G."/>
        </authorList>
    </citation>
    <scope>NUCLEOTIDE SEQUENCE [LARGE SCALE GENOMIC DNA]</scope>
    <source>
        <strain evidence="2 3">AF37-12</strain>
    </source>
</reference>
<protein>
    <submittedName>
        <fullName evidence="2">MBL fold metallo-hydrolase</fullName>
    </submittedName>
</protein>
<dbReference type="InterPro" id="IPR036866">
    <property type="entry name" value="RibonucZ/Hydroxyglut_hydro"/>
</dbReference>
<keyword evidence="2" id="KW-0378">Hydrolase</keyword>
<dbReference type="InterPro" id="IPR001279">
    <property type="entry name" value="Metallo-B-lactamas"/>
</dbReference>
<dbReference type="PANTHER" id="PTHR42967">
    <property type="entry name" value="METAL DEPENDENT HYDROLASE"/>
    <property type="match status" value="1"/>
</dbReference>
<proteinExistence type="predicted"/>
<dbReference type="KEGG" id="btho:Btheta7330_01488"/>
<evidence type="ECO:0000313" key="2">
    <source>
        <dbReference type="EMBL" id="RHL59624.1"/>
    </source>
</evidence>
<feature type="domain" description="Metallo-beta-lactamase" evidence="1">
    <location>
        <begin position="7"/>
        <end position="168"/>
    </location>
</feature>
<gene>
    <name evidence="2" type="ORF">DW011_10625</name>
</gene>
<dbReference type="PANTHER" id="PTHR42967:SF1">
    <property type="entry name" value="MBL FOLD METALLO-HYDROLASE"/>
    <property type="match status" value="1"/>
</dbReference>
<organism evidence="2 3">
    <name type="scientific">Bacteroides thetaiotaomicron</name>
    <dbReference type="NCBI Taxonomy" id="818"/>
    <lineage>
        <taxon>Bacteria</taxon>
        <taxon>Pseudomonadati</taxon>
        <taxon>Bacteroidota</taxon>
        <taxon>Bacteroidia</taxon>
        <taxon>Bacteroidales</taxon>
        <taxon>Bacteroidaceae</taxon>
        <taxon>Bacteroides</taxon>
    </lineage>
</organism>
<name>A0A0P0FD85_BACT4</name>
<dbReference type="Proteomes" id="UP000283616">
    <property type="component" value="Unassembled WGS sequence"/>
</dbReference>
<sequence>MTLDYIYHSGFAIEAEGVTVIIDYYKDSSETEHNRGIVHDYLLQRPGKLYVLATHFHPDHFNREILTWKEARPDIRYIFSKDILKSHRGKPENATYIKKGETYEDETIRIEAFGSTDVGSSYLIHLQDWNIFHAGDLNNWHWSEESTEAEIRKANGDFLAEVKYLKEKAPKIDLALFPVDRRMGKDYMKGAKQFIEQIKTTIFVPMHFSEDYEGGNALRDFAENAGCRFVSITHRGESFEITK</sequence>
<dbReference type="AlphaFoldDB" id="A0A0P0FD85"/>
<dbReference type="SUPFAM" id="SSF56281">
    <property type="entry name" value="Metallo-hydrolase/oxidoreductase"/>
    <property type="match status" value="1"/>
</dbReference>
<accession>A0A0P0FD85</accession>
<evidence type="ECO:0000259" key="1">
    <source>
        <dbReference type="SMART" id="SM00849"/>
    </source>
</evidence>